<dbReference type="OrthoDB" id="3800349at2759"/>
<sequence length="473" mass="51779">MEKLILRSIMWGADKIPDTWFEKVPGGYYKAKEEAEAKAKKAEGKPASSGSGGGDEERSRRHSMGDTSRRPSRIDTRDEGYRSDGPRRRRQRDNQRDSYDGPDDDYYSGDDRHRRRNHGSYRPGRTYDDDQRYGHEDEYGRPSRYDRQKDRRTNGTAQSQQPTPDRLAAPLGAATAGAYFGTAGTQATPYPQSNLASLQAHYSQPAANGTTSVANGYVPYADIYGHPASSTRSSVLSPPPQSNNGSVKPNETNRLGHPVAPQTYYQNPYAQDGATSATASAGAAYSGHANHTTARYEDDYNSSQYDHHDDDRYLGYDDTGRPYSLSPNPHGRSKRNYSPSFDSYNSRDHASRRARSARHRAEDEPIRSKSQGGRGKSGLREAFDTSQRGLGYGAFGAIAGGLFASEFAEGPIPIAIGATVGALGANAYEARERYVPPGYDLSGGIRSPPPPTGDPRKPFNTRFGADGMPPPSR</sequence>
<reference evidence="2 3" key="1">
    <citation type="journal article" date="2012" name="PLoS Pathog.">
        <title>Diverse lifestyles and strategies of plant pathogenesis encoded in the genomes of eighteen Dothideomycetes fungi.</title>
        <authorList>
            <person name="Ohm R.A."/>
            <person name="Feau N."/>
            <person name="Henrissat B."/>
            <person name="Schoch C.L."/>
            <person name="Horwitz B.A."/>
            <person name="Barry K.W."/>
            <person name="Condon B.J."/>
            <person name="Copeland A.C."/>
            <person name="Dhillon B."/>
            <person name="Glaser F."/>
            <person name="Hesse C.N."/>
            <person name="Kosti I."/>
            <person name="LaButti K."/>
            <person name="Lindquist E.A."/>
            <person name="Lucas S."/>
            <person name="Salamov A.A."/>
            <person name="Bradshaw R.E."/>
            <person name="Ciuffetti L."/>
            <person name="Hamelin R.C."/>
            <person name="Kema G.H.J."/>
            <person name="Lawrence C."/>
            <person name="Scott J.A."/>
            <person name="Spatafora J.W."/>
            <person name="Turgeon B.G."/>
            <person name="de Wit P.J.G.M."/>
            <person name="Zhong S."/>
            <person name="Goodwin S.B."/>
            <person name="Grigoriev I.V."/>
        </authorList>
    </citation>
    <scope>NUCLEOTIDE SEQUENCE [LARGE SCALE GENOMIC DNA]</scope>
    <source>
        <strain evidence="2 3">UAMH 10762</strain>
    </source>
</reference>
<evidence type="ECO:0000313" key="3">
    <source>
        <dbReference type="Proteomes" id="UP000011761"/>
    </source>
</evidence>
<dbReference type="HOGENOM" id="CLU_514047_0_0_1"/>
<evidence type="ECO:0000313" key="2">
    <source>
        <dbReference type="EMBL" id="EMC94697.1"/>
    </source>
</evidence>
<name>M2LKB0_BAUPA</name>
<feature type="compositionally biased region" description="Basic and acidic residues" evidence="1">
    <location>
        <begin position="33"/>
        <end position="44"/>
    </location>
</feature>
<dbReference type="eggNOG" id="ENOG502SZHN">
    <property type="taxonomic scope" value="Eukaryota"/>
</dbReference>
<dbReference type="GeneID" id="19115471"/>
<accession>M2LKB0</accession>
<feature type="compositionally biased region" description="Polar residues" evidence="1">
    <location>
        <begin position="154"/>
        <end position="163"/>
    </location>
</feature>
<feature type="region of interest" description="Disordered" evidence="1">
    <location>
        <begin position="299"/>
        <end position="380"/>
    </location>
</feature>
<dbReference type="KEGG" id="bcom:BAUCODRAFT_556850"/>
<dbReference type="Proteomes" id="UP000011761">
    <property type="component" value="Unassembled WGS sequence"/>
</dbReference>
<keyword evidence="3" id="KW-1185">Reference proteome</keyword>
<organism evidence="2 3">
    <name type="scientific">Baudoinia panamericana (strain UAMH 10762)</name>
    <name type="common">Angels' share fungus</name>
    <name type="synonym">Baudoinia compniacensis (strain UAMH 10762)</name>
    <dbReference type="NCBI Taxonomy" id="717646"/>
    <lineage>
        <taxon>Eukaryota</taxon>
        <taxon>Fungi</taxon>
        <taxon>Dikarya</taxon>
        <taxon>Ascomycota</taxon>
        <taxon>Pezizomycotina</taxon>
        <taxon>Dothideomycetes</taxon>
        <taxon>Dothideomycetidae</taxon>
        <taxon>Mycosphaerellales</taxon>
        <taxon>Teratosphaeriaceae</taxon>
        <taxon>Baudoinia</taxon>
    </lineage>
</organism>
<dbReference type="STRING" id="717646.M2LKB0"/>
<gene>
    <name evidence="2" type="ORF">BAUCODRAFT_556850</name>
</gene>
<dbReference type="RefSeq" id="XP_007678443.1">
    <property type="nucleotide sequence ID" value="XM_007680253.1"/>
</dbReference>
<feature type="compositionally biased region" description="Basic and acidic residues" evidence="1">
    <location>
        <begin position="125"/>
        <end position="153"/>
    </location>
</feature>
<feature type="compositionally biased region" description="Basic and acidic residues" evidence="1">
    <location>
        <begin position="55"/>
        <end position="99"/>
    </location>
</feature>
<protein>
    <submittedName>
        <fullName evidence="2">Uncharacterized protein</fullName>
    </submittedName>
</protein>
<evidence type="ECO:0000256" key="1">
    <source>
        <dbReference type="SAM" id="MobiDB-lite"/>
    </source>
</evidence>
<proteinExistence type="predicted"/>
<feature type="region of interest" description="Disordered" evidence="1">
    <location>
        <begin position="33"/>
        <end position="171"/>
    </location>
</feature>
<feature type="compositionally biased region" description="Basic and acidic residues" evidence="1">
    <location>
        <begin position="305"/>
        <end position="320"/>
    </location>
</feature>
<feature type="compositionally biased region" description="Polar residues" evidence="1">
    <location>
        <begin position="228"/>
        <end position="253"/>
    </location>
</feature>
<dbReference type="OMA" id="MWGADKI"/>
<feature type="region of interest" description="Disordered" evidence="1">
    <location>
        <begin position="222"/>
        <end position="266"/>
    </location>
</feature>
<feature type="region of interest" description="Disordered" evidence="1">
    <location>
        <begin position="439"/>
        <end position="473"/>
    </location>
</feature>
<dbReference type="AlphaFoldDB" id="M2LKB0"/>
<dbReference type="EMBL" id="KB445558">
    <property type="protein sequence ID" value="EMC94697.1"/>
    <property type="molecule type" value="Genomic_DNA"/>
</dbReference>